<dbReference type="Gene3D" id="3.40.30.120">
    <property type="match status" value="1"/>
</dbReference>
<dbReference type="SUPFAM" id="SSF51905">
    <property type="entry name" value="FAD/NAD(P)-binding domain"/>
    <property type="match status" value="1"/>
</dbReference>
<dbReference type="AlphaFoldDB" id="A0A7W7VUF2"/>
<dbReference type="PANTHER" id="PTHR43004:SF19">
    <property type="entry name" value="BINDING MONOOXYGENASE, PUTATIVE (JCVI)-RELATED"/>
    <property type="match status" value="1"/>
</dbReference>
<proteinExistence type="predicted"/>
<dbReference type="Gene3D" id="3.30.70.2450">
    <property type="match status" value="1"/>
</dbReference>
<keyword evidence="2" id="KW-0285">Flavoprotein</keyword>
<keyword evidence="6" id="KW-0560">Oxidoreductase</keyword>
<dbReference type="InterPro" id="IPR036188">
    <property type="entry name" value="FAD/NAD-bd_sf"/>
</dbReference>
<feature type="region of interest" description="Disordered" evidence="4">
    <location>
        <begin position="415"/>
        <end position="437"/>
    </location>
</feature>
<name>A0A7W7VUF2_KITKI</name>
<evidence type="ECO:0000256" key="4">
    <source>
        <dbReference type="SAM" id="MobiDB-lite"/>
    </source>
</evidence>
<evidence type="ECO:0000256" key="3">
    <source>
        <dbReference type="ARBA" id="ARBA00022827"/>
    </source>
</evidence>
<dbReference type="PANTHER" id="PTHR43004">
    <property type="entry name" value="TRK SYSTEM POTASSIUM UPTAKE PROTEIN"/>
    <property type="match status" value="1"/>
</dbReference>
<dbReference type="EMBL" id="JACHJV010000001">
    <property type="protein sequence ID" value="MBB4922425.1"/>
    <property type="molecule type" value="Genomic_DNA"/>
</dbReference>
<dbReference type="GO" id="GO:0071949">
    <property type="term" value="F:FAD binding"/>
    <property type="evidence" value="ECO:0007669"/>
    <property type="project" value="InterPro"/>
</dbReference>
<evidence type="ECO:0000313" key="7">
    <source>
        <dbReference type="Proteomes" id="UP000540506"/>
    </source>
</evidence>
<evidence type="ECO:0000313" key="6">
    <source>
        <dbReference type="EMBL" id="MBB4922425.1"/>
    </source>
</evidence>
<organism evidence="6 7">
    <name type="scientific">Kitasatospora kifunensis</name>
    <name type="common">Streptomyces kifunensis</name>
    <dbReference type="NCBI Taxonomy" id="58351"/>
    <lineage>
        <taxon>Bacteria</taxon>
        <taxon>Bacillati</taxon>
        <taxon>Actinomycetota</taxon>
        <taxon>Actinomycetes</taxon>
        <taxon>Kitasatosporales</taxon>
        <taxon>Streptomycetaceae</taxon>
        <taxon>Kitasatospora</taxon>
    </lineage>
</organism>
<evidence type="ECO:0000256" key="2">
    <source>
        <dbReference type="ARBA" id="ARBA00022630"/>
    </source>
</evidence>
<dbReference type="Pfam" id="PF01494">
    <property type="entry name" value="FAD_binding_3"/>
    <property type="match status" value="1"/>
</dbReference>
<dbReference type="NCBIfam" id="NF006002">
    <property type="entry name" value="PRK08132.1"/>
    <property type="match status" value="1"/>
</dbReference>
<accession>A0A7W7VUF2</accession>
<protein>
    <submittedName>
        <fullName evidence="6">3-(3-hydroxy-phenyl)propionate hydroxylase</fullName>
        <ecNumber evidence="6">1.14.13.127</ecNumber>
    </submittedName>
</protein>
<dbReference type="Proteomes" id="UP000540506">
    <property type="component" value="Unassembled WGS sequence"/>
</dbReference>
<comment type="caution">
    <text evidence="6">The sequence shown here is derived from an EMBL/GenBank/DDBJ whole genome shotgun (WGS) entry which is preliminary data.</text>
</comment>
<feature type="compositionally biased region" description="Polar residues" evidence="4">
    <location>
        <begin position="419"/>
        <end position="435"/>
    </location>
</feature>
<dbReference type="Gene3D" id="3.50.50.60">
    <property type="entry name" value="FAD/NAD(P)-binding domain"/>
    <property type="match status" value="1"/>
</dbReference>
<evidence type="ECO:0000259" key="5">
    <source>
        <dbReference type="Pfam" id="PF01494"/>
    </source>
</evidence>
<gene>
    <name evidence="6" type="ORF">FHR34_001418</name>
</gene>
<dbReference type="PRINTS" id="PR00420">
    <property type="entry name" value="RNGMNOXGNASE"/>
</dbReference>
<dbReference type="GO" id="GO:0008688">
    <property type="term" value="F:3-(3-hydroxyphenyl)propionate hydroxylase activity"/>
    <property type="evidence" value="ECO:0007669"/>
    <property type="project" value="UniProtKB-EC"/>
</dbReference>
<feature type="domain" description="FAD-binding" evidence="5">
    <location>
        <begin position="6"/>
        <end position="342"/>
    </location>
</feature>
<keyword evidence="7" id="KW-1185">Reference proteome</keyword>
<sequence>MTAYDAPVGIVGAGPVGLALALRLASLGVASVILEQDPQLRKQGSKACLIQGDVLEVLDKFGCADPVAEEGVTWTVGHTYVRGEVIRSQVYERPIGYGPFVNISQYRIEQLLSEQAERHPLISLRWGHTVEAVEQGEAGVFVGVRTATGRSRVQVRYLAACDGVRSALRELVGVAWTGYTHKDRFLITDIRAELPLARERHFHYDAPFNPGRQLVMHPQPDNVWRIDWQLPPDADIAVEQRDGRLDQRIRAVIGDVPYEIDWWSTYRFHQRVVDRFRVGRVFFAGDAAHALPPYGSRGMNSGIQDADNLAWKFAAVLAGDSEERLLDSYHDERHAAAQENLRVTEATIRFMIPPSRLRRWSRRVLLALAPRVESVRGKVNSGRMAEPYVYRESPLVTDAASHPLAGAFAPDGYLLRPSGEQSPGQRDGQGQQHGSQARCRLRRLFGQEFVVLHFPVAQDPALFAKATAHLPARVWPVLAVETDGTGHGTVVDQDGAVHAAYGATGPCWFLIRPDGHIAATGPADDPARAAERLATALATASATAAARPTG</sequence>
<evidence type="ECO:0000256" key="1">
    <source>
        <dbReference type="ARBA" id="ARBA00001974"/>
    </source>
</evidence>
<comment type="cofactor">
    <cofactor evidence="1">
        <name>FAD</name>
        <dbReference type="ChEBI" id="CHEBI:57692"/>
    </cofactor>
</comment>
<dbReference type="InterPro" id="IPR002938">
    <property type="entry name" value="FAD-bd"/>
</dbReference>
<reference evidence="6 7" key="1">
    <citation type="submission" date="2020-08" db="EMBL/GenBank/DDBJ databases">
        <title>Sequencing the genomes of 1000 actinobacteria strains.</title>
        <authorList>
            <person name="Klenk H.-P."/>
        </authorList>
    </citation>
    <scope>NUCLEOTIDE SEQUENCE [LARGE SCALE GENOMIC DNA]</scope>
    <source>
        <strain evidence="6 7">DSM 41654</strain>
    </source>
</reference>
<dbReference type="EC" id="1.14.13.127" evidence="6"/>
<dbReference type="InterPro" id="IPR050641">
    <property type="entry name" value="RIFMO-like"/>
</dbReference>
<keyword evidence="3" id="KW-0274">FAD</keyword>